<name>G2XWU7_BOTF4</name>
<sequence length="70" mass="7826">MTTDAMGILRPWFARGPGHSMFTRLSWPTLSNTVISSSCTIPTRENRARKRCEHMKGKIQAHIGVILVSS</sequence>
<organism evidence="1 2">
    <name type="scientific">Botryotinia fuckeliana (strain T4)</name>
    <name type="common">Noble rot fungus</name>
    <name type="synonym">Botrytis cinerea</name>
    <dbReference type="NCBI Taxonomy" id="999810"/>
    <lineage>
        <taxon>Eukaryota</taxon>
        <taxon>Fungi</taxon>
        <taxon>Dikarya</taxon>
        <taxon>Ascomycota</taxon>
        <taxon>Pezizomycotina</taxon>
        <taxon>Leotiomycetes</taxon>
        <taxon>Helotiales</taxon>
        <taxon>Sclerotiniaceae</taxon>
        <taxon>Botrytis</taxon>
    </lineage>
</organism>
<gene>
    <name evidence="1" type="ORF">BofuT4_uP051240.1</name>
</gene>
<dbReference type="InParanoid" id="G2XWU7"/>
<reference evidence="2" key="1">
    <citation type="journal article" date="2011" name="PLoS Genet.">
        <title>Genomic analysis of the necrotrophic fungal pathogens Sclerotinia sclerotiorum and Botrytis cinerea.</title>
        <authorList>
            <person name="Amselem J."/>
            <person name="Cuomo C.A."/>
            <person name="van Kan J.A."/>
            <person name="Viaud M."/>
            <person name="Benito E.P."/>
            <person name="Couloux A."/>
            <person name="Coutinho P.M."/>
            <person name="de Vries R.P."/>
            <person name="Dyer P.S."/>
            <person name="Fillinger S."/>
            <person name="Fournier E."/>
            <person name="Gout L."/>
            <person name="Hahn M."/>
            <person name="Kohn L."/>
            <person name="Lapalu N."/>
            <person name="Plummer K.M."/>
            <person name="Pradier J.M."/>
            <person name="Quevillon E."/>
            <person name="Sharon A."/>
            <person name="Simon A."/>
            <person name="ten Have A."/>
            <person name="Tudzynski B."/>
            <person name="Tudzynski P."/>
            <person name="Wincker P."/>
            <person name="Andrew M."/>
            <person name="Anthouard V."/>
            <person name="Beever R.E."/>
            <person name="Beffa R."/>
            <person name="Benoit I."/>
            <person name="Bouzid O."/>
            <person name="Brault B."/>
            <person name="Chen Z."/>
            <person name="Choquer M."/>
            <person name="Collemare J."/>
            <person name="Cotton P."/>
            <person name="Danchin E.G."/>
            <person name="Da Silva C."/>
            <person name="Gautier A."/>
            <person name="Giraud C."/>
            <person name="Giraud T."/>
            <person name="Gonzalez C."/>
            <person name="Grossetete S."/>
            <person name="Guldener U."/>
            <person name="Henrissat B."/>
            <person name="Howlett B.J."/>
            <person name="Kodira C."/>
            <person name="Kretschmer M."/>
            <person name="Lappartient A."/>
            <person name="Leroch M."/>
            <person name="Levis C."/>
            <person name="Mauceli E."/>
            <person name="Neuveglise C."/>
            <person name="Oeser B."/>
            <person name="Pearson M."/>
            <person name="Poulain J."/>
            <person name="Poussereau N."/>
            <person name="Quesneville H."/>
            <person name="Rascle C."/>
            <person name="Schumacher J."/>
            <person name="Segurens B."/>
            <person name="Sexton A."/>
            <person name="Silva E."/>
            <person name="Sirven C."/>
            <person name="Soanes D.M."/>
            <person name="Talbot N.J."/>
            <person name="Templeton M."/>
            <person name="Yandava C."/>
            <person name="Yarden O."/>
            <person name="Zeng Q."/>
            <person name="Rollins J.A."/>
            <person name="Lebrun M.H."/>
            <person name="Dickman M."/>
        </authorList>
    </citation>
    <scope>NUCLEOTIDE SEQUENCE [LARGE SCALE GENOMIC DNA]</scope>
    <source>
        <strain evidence="2">T4</strain>
    </source>
</reference>
<dbReference type="Proteomes" id="UP000008177">
    <property type="component" value="Unplaced contigs"/>
</dbReference>
<evidence type="ECO:0000313" key="2">
    <source>
        <dbReference type="Proteomes" id="UP000008177"/>
    </source>
</evidence>
<evidence type="ECO:0000313" key="1">
    <source>
        <dbReference type="EMBL" id="CCD33934.1"/>
    </source>
</evidence>
<dbReference type="AlphaFoldDB" id="G2XWU7"/>
<protein>
    <submittedName>
        <fullName evidence="1">Uncharacterized protein</fullName>
    </submittedName>
</protein>
<dbReference type="EMBL" id="FQ790273">
    <property type="protein sequence ID" value="CCD33934.1"/>
    <property type="molecule type" value="Genomic_DNA"/>
</dbReference>
<accession>G2XWU7</accession>
<dbReference type="HOGENOM" id="CLU_2757479_0_0_1"/>
<proteinExistence type="predicted"/>